<dbReference type="InterPro" id="IPR006328">
    <property type="entry name" value="2-HAD"/>
</dbReference>
<dbReference type="Pfam" id="PF00702">
    <property type="entry name" value="Hydrolase"/>
    <property type="match status" value="1"/>
</dbReference>
<evidence type="ECO:0000256" key="1">
    <source>
        <dbReference type="ARBA" id="ARBA00022801"/>
    </source>
</evidence>
<dbReference type="InterPro" id="IPR036412">
    <property type="entry name" value="HAD-like_sf"/>
</dbReference>
<dbReference type="PANTHER" id="PTHR43316:SF3">
    <property type="entry name" value="HALOACID DEHALOGENASE, TYPE II (AFU_ORTHOLOGUE AFUA_2G07750)-RELATED"/>
    <property type="match status" value="1"/>
</dbReference>
<dbReference type="Gene3D" id="3.40.50.1000">
    <property type="entry name" value="HAD superfamily/HAD-like"/>
    <property type="match status" value="1"/>
</dbReference>
<dbReference type="EMBL" id="LYMM01000041">
    <property type="protein sequence ID" value="PNU03921.1"/>
    <property type="molecule type" value="Genomic_DNA"/>
</dbReference>
<dbReference type="OrthoDB" id="9785638at2"/>
<dbReference type="InterPro" id="IPR051540">
    <property type="entry name" value="S-2-haloacid_dehalogenase"/>
</dbReference>
<organism evidence="2 3">
    <name type="scientific">Novosphingobium guangzhouense</name>
    <dbReference type="NCBI Taxonomy" id="1850347"/>
    <lineage>
        <taxon>Bacteria</taxon>
        <taxon>Pseudomonadati</taxon>
        <taxon>Pseudomonadota</taxon>
        <taxon>Alphaproteobacteria</taxon>
        <taxon>Sphingomonadales</taxon>
        <taxon>Sphingomonadaceae</taxon>
        <taxon>Novosphingobium</taxon>
    </lineage>
</organism>
<dbReference type="Proteomes" id="UP000236327">
    <property type="component" value="Unassembled WGS sequence"/>
</dbReference>
<evidence type="ECO:0000313" key="2">
    <source>
        <dbReference type="EMBL" id="PNU03921.1"/>
    </source>
</evidence>
<dbReference type="PANTHER" id="PTHR43316">
    <property type="entry name" value="HYDROLASE, HALOACID DELAHOGENASE-RELATED"/>
    <property type="match status" value="1"/>
</dbReference>
<proteinExistence type="predicted"/>
<comment type="caution">
    <text evidence="2">The sequence shown here is derived from an EMBL/GenBank/DDBJ whole genome shotgun (WGS) entry which is preliminary data.</text>
</comment>
<dbReference type="PRINTS" id="PR00413">
    <property type="entry name" value="HADHALOGNASE"/>
</dbReference>
<keyword evidence="1" id="KW-0378">Hydrolase</keyword>
<evidence type="ECO:0000313" key="3">
    <source>
        <dbReference type="Proteomes" id="UP000236327"/>
    </source>
</evidence>
<gene>
    <name evidence="2" type="ORF">A8V01_21860</name>
</gene>
<dbReference type="AlphaFoldDB" id="A0A2K2FYQ6"/>
<dbReference type="Gene3D" id="1.10.150.750">
    <property type="match status" value="1"/>
</dbReference>
<name>A0A2K2FYQ6_9SPHN</name>
<accession>A0A2K2FYQ6</accession>
<dbReference type="NCBIfam" id="TIGR01493">
    <property type="entry name" value="HAD-SF-IA-v2"/>
    <property type="match status" value="1"/>
</dbReference>
<dbReference type="CDD" id="cd02588">
    <property type="entry name" value="HAD_L2-DEX"/>
    <property type="match status" value="1"/>
</dbReference>
<keyword evidence="3" id="KW-1185">Reference proteome</keyword>
<dbReference type="GO" id="GO:0019120">
    <property type="term" value="F:hydrolase activity, acting on acid halide bonds, in C-halide compounds"/>
    <property type="evidence" value="ECO:0007669"/>
    <property type="project" value="InterPro"/>
</dbReference>
<dbReference type="InterPro" id="IPR006439">
    <property type="entry name" value="HAD-SF_hydro_IA"/>
</dbReference>
<dbReference type="SUPFAM" id="SSF56784">
    <property type="entry name" value="HAD-like"/>
    <property type="match status" value="1"/>
</dbReference>
<dbReference type="RefSeq" id="WP_103096777.1">
    <property type="nucleotide sequence ID" value="NZ_LYMM01000041.1"/>
</dbReference>
<protein>
    <submittedName>
        <fullName evidence="2">Haloacid dehalogenase, type II</fullName>
    </submittedName>
</protein>
<dbReference type="NCBIfam" id="TIGR01428">
    <property type="entry name" value="HAD_type_II"/>
    <property type="match status" value="1"/>
</dbReference>
<reference evidence="2 3" key="1">
    <citation type="submission" date="2016-05" db="EMBL/GenBank/DDBJ databases">
        <title>Complete genome sequence of Novosphingobium guangzhouense SA925(T).</title>
        <authorList>
            <person name="Sha S."/>
        </authorList>
    </citation>
    <scope>NUCLEOTIDE SEQUENCE [LARGE SCALE GENOMIC DNA]</scope>
    <source>
        <strain evidence="2 3">SA925</strain>
    </source>
</reference>
<dbReference type="InterPro" id="IPR023214">
    <property type="entry name" value="HAD_sf"/>
</dbReference>
<sequence length="239" mass="26788">MILKGVRALVFDVFGTLVDWRGGVAREVAPFLRRYEVACDPAEFADAWRRRYSPSMEEVRSGRRPFTRLDVLHRENLELTLLDVGLDPETIPSSEIDALNMAWHKLDPWPDVVSGLRRLKSGFIIAPLSNGNISLMIDIARRSNLPWDAILGAEVARAYQPTPEAYLRTAEILGMRPDEVCLVAAHNSDLLAARNCGFRTACVPRITEHGPKQTSDLSAEQDWDFVAKDLEAFADVLDT</sequence>